<organism evidence="7 8">
    <name type="scientific">Pseudomonas bijieensis</name>
    <dbReference type="NCBI Taxonomy" id="2681983"/>
    <lineage>
        <taxon>Bacteria</taxon>
        <taxon>Pseudomonadati</taxon>
        <taxon>Pseudomonadota</taxon>
        <taxon>Gammaproteobacteria</taxon>
        <taxon>Pseudomonadales</taxon>
        <taxon>Pseudomonadaceae</taxon>
        <taxon>Pseudomonas</taxon>
    </lineage>
</organism>
<dbReference type="Pfam" id="PF13442">
    <property type="entry name" value="Cytochrome_CBB3"/>
    <property type="match status" value="1"/>
</dbReference>
<sequence length="125" mass="13046">MPATTPSTSIWLKPAFILLLGTLLTGCGEEGKPPAPTVFTAMPSDAALAQVYDSSCKLCHANPGAGAPLTGDTNAWAPRVAQGADTLLDHAINGYNGMPPMGLCMHCSQEQFLALIAFMSGQHFQ</sequence>
<protein>
    <submittedName>
        <fullName evidence="7">Cytochrome c5 family protein</fullName>
    </submittedName>
</protein>
<dbReference type="PRINTS" id="PR00607">
    <property type="entry name" value="CYTCHROMECIE"/>
</dbReference>
<dbReference type="Proteomes" id="UP000509545">
    <property type="component" value="Chromosome"/>
</dbReference>
<dbReference type="GO" id="GO:0005506">
    <property type="term" value="F:iron ion binding"/>
    <property type="evidence" value="ECO:0007669"/>
    <property type="project" value="InterPro"/>
</dbReference>
<dbReference type="InterPro" id="IPR009056">
    <property type="entry name" value="Cyt_c-like_dom"/>
</dbReference>
<keyword evidence="5" id="KW-0408">Iron</keyword>
<dbReference type="RefSeq" id="WP_176688197.1">
    <property type="nucleotide sequence ID" value="NZ_CP048810.1"/>
</dbReference>
<dbReference type="PANTHER" id="PTHR40942:SF4">
    <property type="entry name" value="CYTOCHROME C5"/>
    <property type="match status" value="1"/>
</dbReference>
<dbReference type="KEGG" id="pbz:GN234_07510"/>
<dbReference type="Gene3D" id="1.10.760.10">
    <property type="entry name" value="Cytochrome c-like domain"/>
    <property type="match status" value="1"/>
</dbReference>
<dbReference type="EMBL" id="CP048810">
    <property type="protein sequence ID" value="QKS81795.1"/>
    <property type="molecule type" value="Genomic_DNA"/>
</dbReference>
<evidence type="ECO:0000256" key="3">
    <source>
        <dbReference type="ARBA" id="ARBA00022723"/>
    </source>
</evidence>
<keyword evidence="8" id="KW-1185">Reference proteome</keyword>
<dbReference type="GO" id="GO:0020037">
    <property type="term" value="F:heme binding"/>
    <property type="evidence" value="ECO:0007669"/>
    <property type="project" value="InterPro"/>
</dbReference>
<evidence type="ECO:0000256" key="1">
    <source>
        <dbReference type="ARBA" id="ARBA00022448"/>
    </source>
</evidence>
<dbReference type="PANTHER" id="PTHR40942">
    <property type="match status" value="1"/>
</dbReference>
<dbReference type="GO" id="GO:0009055">
    <property type="term" value="F:electron transfer activity"/>
    <property type="evidence" value="ECO:0007669"/>
    <property type="project" value="InterPro"/>
</dbReference>
<dbReference type="InterPro" id="IPR036909">
    <property type="entry name" value="Cyt_c-like_dom_sf"/>
</dbReference>
<dbReference type="FunFam" id="1.10.760.10:FF:000029">
    <property type="entry name" value="Cytochrome c5"/>
    <property type="match status" value="1"/>
</dbReference>
<name>A0A6N1CB21_9PSED</name>
<evidence type="ECO:0000259" key="6">
    <source>
        <dbReference type="Pfam" id="PF13442"/>
    </source>
</evidence>
<evidence type="ECO:0000256" key="2">
    <source>
        <dbReference type="ARBA" id="ARBA00022617"/>
    </source>
</evidence>
<dbReference type="AlphaFoldDB" id="A0A6N1CB21"/>
<evidence type="ECO:0000256" key="4">
    <source>
        <dbReference type="ARBA" id="ARBA00022982"/>
    </source>
</evidence>
<keyword evidence="3" id="KW-0479">Metal-binding</keyword>
<keyword evidence="2" id="KW-0349">Heme</keyword>
<proteinExistence type="predicted"/>
<accession>A0A6N1CB21</accession>
<evidence type="ECO:0000313" key="7">
    <source>
        <dbReference type="EMBL" id="QKS81795.1"/>
    </source>
</evidence>
<keyword evidence="1" id="KW-0813">Transport</keyword>
<dbReference type="InterPro" id="IPR002323">
    <property type="entry name" value="Cyt_CIE"/>
</dbReference>
<evidence type="ECO:0000313" key="8">
    <source>
        <dbReference type="Proteomes" id="UP000509545"/>
    </source>
</evidence>
<keyword evidence="4" id="KW-0249">Electron transport</keyword>
<dbReference type="SUPFAM" id="SSF46626">
    <property type="entry name" value="Cytochrome c"/>
    <property type="match status" value="1"/>
</dbReference>
<evidence type="ECO:0000256" key="5">
    <source>
        <dbReference type="ARBA" id="ARBA00023004"/>
    </source>
</evidence>
<gene>
    <name evidence="7" type="ORF">GN234_07510</name>
</gene>
<reference evidence="7 8" key="1">
    <citation type="submission" date="2020-02" db="EMBL/GenBank/DDBJ databases">
        <authorList>
            <person name="Liang J."/>
        </authorList>
    </citation>
    <scope>NUCLEOTIDE SEQUENCE [LARGE SCALE GENOMIC DNA]</scope>
    <source>
        <strain evidence="7 8">L22-9</strain>
    </source>
</reference>
<feature type="domain" description="Cytochrome c" evidence="6">
    <location>
        <begin position="46"/>
        <end position="119"/>
    </location>
</feature>